<dbReference type="PANTHER" id="PTHR12483:SF120">
    <property type="entry name" value="HIGH-AFFINITY COPPER TRANSPORTER CTRA2"/>
    <property type="match status" value="1"/>
</dbReference>
<evidence type="ECO:0000256" key="4">
    <source>
        <dbReference type="RuleBase" id="RU367022"/>
    </source>
</evidence>
<dbReference type="EMBL" id="JAPVEA010000008">
    <property type="protein sequence ID" value="KAJ5438245.1"/>
    <property type="molecule type" value="Genomic_DNA"/>
</dbReference>
<keyword evidence="4" id="KW-0186">Copper</keyword>
<comment type="caution">
    <text evidence="5">The sequence shown here is derived from an EMBL/GenBank/DDBJ whole genome shotgun (WGS) entry which is preliminary data.</text>
</comment>
<keyword evidence="4" id="KW-0187">Copper transport</keyword>
<dbReference type="PANTHER" id="PTHR12483">
    <property type="entry name" value="SOLUTE CARRIER FAMILY 31 COPPER TRANSPORTERS"/>
    <property type="match status" value="1"/>
</dbReference>
<dbReference type="AlphaFoldDB" id="A0AAD6BX50"/>
<dbReference type="GeneID" id="81602868"/>
<sequence length="160" mass="17505">MSSTTITASSMAMTSTTSASMNMAFNTENLSTMLYSTSWMPTSTGGYVGTWLFLFFLAAIWRALSAKLAKLDAFWAARSAGYPILINGGQDKPSRKKVIQTWRLSVNLPRAALRMVSQGIAYLLMIAVMTMNVGFFFAVLVGYFVGELIFGRLSQGEYGS</sequence>
<evidence type="ECO:0000313" key="5">
    <source>
        <dbReference type="EMBL" id="KAJ5438245.1"/>
    </source>
</evidence>
<reference evidence="5" key="2">
    <citation type="journal article" date="2023" name="IMA Fungus">
        <title>Comparative genomic study of the Penicillium genus elucidates a diverse pangenome and 15 lateral gene transfer events.</title>
        <authorList>
            <person name="Petersen C."/>
            <person name="Sorensen T."/>
            <person name="Nielsen M.R."/>
            <person name="Sondergaard T.E."/>
            <person name="Sorensen J.L."/>
            <person name="Fitzpatrick D.A."/>
            <person name="Frisvad J.C."/>
            <person name="Nielsen K.L."/>
        </authorList>
    </citation>
    <scope>NUCLEOTIDE SEQUENCE</scope>
    <source>
        <strain evidence="5">IBT 16125</strain>
    </source>
</reference>
<keyword evidence="2 4" id="KW-1133">Transmembrane helix</keyword>
<reference evidence="5" key="1">
    <citation type="submission" date="2022-12" db="EMBL/GenBank/DDBJ databases">
        <authorList>
            <person name="Petersen C."/>
        </authorList>
    </citation>
    <scope>NUCLEOTIDE SEQUENCE</scope>
    <source>
        <strain evidence="5">IBT 16125</strain>
    </source>
</reference>
<feature type="transmembrane region" description="Helical" evidence="4">
    <location>
        <begin position="44"/>
        <end position="64"/>
    </location>
</feature>
<proteinExistence type="inferred from homology"/>
<feature type="transmembrane region" description="Helical" evidence="4">
    <location>
        <begin position="120"/>
        <end position="145"/>
    </location>
</feature>
<protein>
    <recommendedName>
        <fullName evidence="4">Copper transport protein</fullName>
    </recommendedName>
</protein>
<evidence type="ECO:0000256" key="2">
    <source>
        <dbReference type="ARBA" id="ARBA00022989"/>
    </source>
</evidence>
<evidence type="ECO:0000256" key="3">
    <source>
        <dbReference type="ARBA" id="ARBA00023136"/>
    </source>
</evidence>
<evidence type="ECO:0000313" key="6">
    <source>
        <dbReference type="Proteomes" id="UP001213681"/>
    </source>
</evidence>
<dbReference type="GO" id="GO:0005375">
    <property type="term" value="F:copper ion transmembrane transporter activity"/>
    <property type="evidence" value="ECO:0007669"/>
    <property type="project" value="UniProtKB-UniRule"/>
</dbReference>
<name>A0AAD6BX50_9EURO</name>
<dbReference type="InterPro" id="IPR007274">
    <property type="entry name" value="Cop_transporter"/>
</dbReference>
<keyword evidence="6" id="KW-1185">Reference proteome</keyword>
<accession>A0AAD6BX50</accession>
<keyword evidence="3 4" id="KW-0472">Membrane</keyword>
<evidence type="ECO:0000256" key="1">
    <source>
        <dbReference type="ARBA" id="ARBA00022692"/>
    </source>
</evidence>
<dbReference type="RefSeq" id="XP_056761474.1">
    <property type="nucleotide sequence ID" value="XM_056912625.1"/>
</dbReference>
<keyword evidence="4" id="KW-0813">Transport</keyword>
<dbReference type="Proteomes" id="UP001213681">
    <property type="component" value="Unassembled WGS sequence"/>
</dbReference>
<gene>
    <name evidence="5" type="ORF">N7458_009243</name>
</gene>
<dbReference type="Pfam" id="PF04145">
    <property type="entry name" value="Ctr"/>
    <property type="match status" value="1"/>
</dbReference>
<comment type="similarity">
    <text evidence="4">Belongs to the copper transporter (Ctr) (TC 1.A.56) family. SLC31A subfamily.</text>
</comment>
<comment type="subcellular location">
    <subcellularLocation>
        <location evidence="4">Membrane</location>
        <topology evidence="4">Multi-pass membrane protein</topology>
    </subcellularLocation>
</comment>
<dbReference type="GO" id="GO:0005886">
    <property type="term" value="C:plasma membrane"/>
    <property type="evidence" value="ECO:0007669"/>
    <property type="project" value="TreeGrafter"/>
</dbReference>
<organism evidence="5 6">
    <name type="scientific">Penicillium daleae</name>
    <dbReference type="NCBI Taxonomy" id="63821"/>
    <lineage>
        <taxon>Eukaryota</taxon>
        <taxon>Fungi</taxon>
        <taxon>Dikarya</taxon>
        <taxon>Ascomycota</taxon>
        <taxon>Pezizomycotina</taxon>
        <taxon>Eurotiomycetes</taxon>
        <taxon>Eurotiomycetidae</taxon>
        <taxon>Eurotiales</taxon>
        <taxon>Aspergillaceae</taxon>
        <taxon>Penicillium</taxon>
    </lineage>
</organism>
<keyword evidence="4" id="KW-0406">Ion transport</keyword>
<keyword evidence="1 4" id="KW-0812">Transmembrane</keyword>